<dbReference type="SUPFAM" id="SSF51445">
    <property type="entry name" value="(Trans)glycosidases"/>
    <property type="match status" value="1"/>
</dbReference>
<evidence type="ECO:0000256" key="3">
    <source>
        <dbReference type="ARBA" id="ARBA00022729"/>
    </source>
</evidence>
<comment type="similarity">
    <text evidence="2 7">Belongs to the glycosyl hydrolase 20 family.</text>
</comment>
<reference evidence="12 13" key="1">
    <citation type="submission" date="2019-10" db="EMBL/GenBank/DDBJ databases">
        <authorList>
            <person name="Palmer J.M."/>
        </authorList>
    </citation>
    <scope>NUCLEOTIDE SEQUENCE [LARGE SCALE GENOMIC DNA]</scope>
    <source>
        <strain evidence="12 13">TWF696</strain>
    </source>
</reference>
<dbReference type="GO" id="GO:0030203">
    <property type="term" value="P:glycosaminoglycan metabolic process"/>
    <property type="evidence" value="ECO:0007669"/>
    <property type="project" value="TreeGrafter"/>
</dbReference>
<organism evidence="12 13">
    <name type="scientific">Orbilia brochopaga</name>
    <dbReference type="NCBI Taxonomy" id="3140254"/>
    <lineage>
        <taxon>Eukaryota</taxon>
        <taxon>Fungi</taxon>
        <taxon>Dikarya</taxon>
        <taxon>Ascomycota</taxon>
        <taxon>Pezizomycotina</taxon>
        <taxon>Orbiliomycetes</taxon>
        <taxon>Orbiliales</taxon>
        <taxon>Orbiliaceae</taxon>
        <taxon>Orbilia</taxon>
    </lineage>
</organism>
<evidence type="ECO:0000256" key="1">
    <source>
        <dbReference type="ARBA" id="ARBA00001231"/>
    </source>
</evidence>
<dbReference type="InterPro" id="IPR029018">
    <property type="entry name" value="Hex-like_dom2"/>
</dbReference>
<evidence type="ECO:0000313" key="13">
    <source>
        <dbReference type="Proteomes" id="UP001375240"/>
    </source>
</evidence>
<protein>
    <recommendedName>
        <fullName evidence="7">Beta-hexosaminidase</fullName>
        <ecNumber evidence="7">3.2.1.52</ecNumber>
    </recommendedName>
</protein>
<feature type="domain" description="Glycoside hydrolase family 20 catalytic" evidence="10">
    <location>
        <begin position="207"/>
        <end position="546"/>
    </location>
</feature>
<feature type="signal peptide" evidence="9">
    <location>
        <begin position="1"/>
        <end position="19"/>
    </location>
</feature>
<dbReference type="AlphaFoldDB" id="A0AAV9UEL1"/>
<dbReference type="PANTHER" id="PTHR22600:SF58">
    <property type="entry name" value="BETA-HEXOSAMINIDASE"/>
    <property type="match status" value="1"/>
</dbReference>
<dbReference type="EC" id="3.2.1.52" evidence="7"/>
<keyword evidence="5" id="KW-0325">Glycoprotein</keyword>
<dbReference type="GO" id="GO:0005975">
    <property type="term" value="P:carbohydrate metabolic process"/>
    <property type="evidence" value="ECO:0007669"/>
    <property type="project" value="InterPro"/>
</dbReference>
<evidence type="ECO:0000256" key="4">
    <source>
        <dbReference type="ARBA" id="ARBA00022801"/>
    </source>
</evidence>
<gene>
    <name evidence="12" type="primary">NAG2</name>
    <name evidence="12" type="ORF">TWF696_008904</name>
</gene>
<dbReference type="Pfam" id="PF00728">
    <property type="entry name" value="Glyco_hydro_20"/>
    <property type="match status" value="1"/>
</dbReference>
<dbReference type="InterPro" id="IPR029019">
    <property type="entry name" value="HEX_eukaryotic_N"/>
</dbReference>
<evidence type="ECO:0000256" key="2">
    <source>
        <dbReference type="ARBA" id="ARBA00006285"/>
    </source>
</evidence>
<evidence type="ECO:0000256" key="9">
    <source>
        <dbReference type="SAM" id="SignalP"/>
    </source>
</evidence>
<evidence type="ECO:0000256" key="6">
    <source>
        <dbReference type="ARBA" id="ARBA00023295"/>
    </source>
</evidence>
<evidence type="ECO:0000259" key="11">
    <source>
        <dbReference type="Pfam" id="PF14845"/>
    </source>
</evidence>
<accession>A0AAV9UEL1</accession>
<name>A0AAV9UEL1_9PEZI</name>
<comment type="catalytic activity">
    <reaction evidence="1 7">
        <text>Hydrolysis of terminal non-reducing N-acetyl-D-hexosamine residues in N-acetyl-beta-D-hexosaminides.</text>
        <dbReference type="EC" id="3.2.1.52"/>
    </reaction>
</comment>
<dbReference type="PANTHER" id="PTHR22600">
    <property type="entry name" value="BETA-HEXOSAMINIDASE"/>
    <property type="match status" value="1"/>
</dbReference>
<evidence type="ECO:0000259" key="10">
    <source>
        <dbReference type="Pfam" id="PF00728"/>
    </source>
</evidence>
<dbReference type="Gene3D" id="3.30.379.10">
    <property type="entry name" value="Chitobiase/beta-hexosaminidase domain 2-like"/>
    <property type="match status" value="1"/>
</dbReference>
<dbReference type="PRINTS" id="PR00738">
    <property type="entry name" value="GLHYDRLASE20"/>
</dbReference>
<evidence type="ECO:0000256" key="8">
    <source>
        <dbReference type="PIRSR" id="PIRSR001093-1"/>
    </source>
</evidence>
<comment type="caution">
    <text evidence="12">The sequence shown here is derived from an EMBL/GenBank/DDBJ whole genome shotgun (WGS) entry which is preliminary data.</text>
</comment>
<dbReference type="EMBL" id="JAVHNQ010000008">
    <property type="protein sequence ID" value="KAK6340577.1"/>
    <property type="molecule type" value="Genomic_DNA"/>
</dbReference>
<feature type="active site" description="Proton donor" evidence="8">
    <location>
        <position position="369"/>
    </location>
</feature>
<keyword evidence="4 7" id="KW-0378">Hydrolase</keyword>
<dbReference type="InterPro" id="IPR015883">
    <property type="entry name" value="Glyco_hydro_20_cat"/>
</dbReference>
<dbReference type="Pfam" id="PF14845">
    <property type="entry name" value="Glycohydro_20b2"/>
    <property type="match status" value="1"/>
</dbReference>
<dbReference type="SUPFAM" id="SSF55545">
    <property type="entry name" value="beta-N-acetylhexosaminidase-like domain"/>
    <property type="match status" value="1"/>
</dbReference>
<dbReference type="InterPro" id="IPR017853">
    <property type="entry name" value="GH"/>
</dbReference>
<sequence length="595" mass="66441">MVLIRSLILAASAVLPAAAGVWPLPKEQSLGNGTAWINSRVKIEITYAQASNASTTYKLARSSDYSSVTRRRTSQQGLAETRINAAVERAKTQIFKENFVPWMFHKKGEDFTPKFTRKDAIEIKTILIKQTEPEPDNSADAVIDESYTLTIKQDAADLKKATVEICGKSSLGVLHGLTSLTQLFYSDGDNRIYTPFLPVAIADAPKFSHRGLNLDVARSFYSVDDIKRTIDALSWNKMNRLHIHITESQSWPLEIPSMPDLAAKGAYIQSQIYSVEDVAGIYLYASMRGVKVVLEIDTPGHTASIAYSRPELIANFNAQPWAGFCAQPPCGQLMLDSRDVDKFMTDLYTDLLPRLKQSGATYFHAGGDEFNANSAAFDPTVGSNSTEVITPKLQRFVTFIHNQILAAGLTPVAWEEMLLDWNLKLDPKVIVQAWLSTESVQKIVNKGHRAIVGNYQFWYLDCGHGQWLDFRPENFATFYPFADYCSPMKNWRLIYSYDPLEGIAADKAHLVLGGEVHMWSEQVDGQVLDARVWPRASAAAEVLWSGNKDANGQNRTQVSITPRLAEMRQRMVVRGVQASPVTQFWCLQNPGDCQL</sequence>
<dbReference type="InterPro" id="IPR025705">
    <property type="entry name" value="Beta_hexosaminidase_sua/sub"/>
</dbReference>
<dbReference type="FunFam" id="3.20.20.80:FF:000063">
    <property type="entry name" value="Beta-hexosaminidase"/>
    <property type="match status" value="1"/>
</dbReference>
<keyword evidence="3 9" id="KW-0732">Signal</keyword>
<evidence type="ECO:0000256" key="7">
    <source>
        <dbReference type="PIRNR" id="PIRNR001093"/>
    </source>
</evidence>
<dbReference type="Proteomes" id="UP001375240">
    <property type="component" value="Unassembled WGS sequence"/>
</dbReference>
<keyword evidence="13" id="KW-1185">Reference proteome</keyword>
<dbReference type="Gene3D" id="3.20.20.80">
    <property type="entry name" value="Glycosidases"/>
    <property type="match status" value="1"/>
</dbReference>
<proteinExistence type="inferred from homology"/>
<evidence type="ECO:0000256" key="5">
    <source>
        <dbReference type="ARBA" id="ARBA00023180"/>
    </source>
</evidence>
<keyword evidence="6 7" id="KW-0326">Glycosidase</keyword>
<dbReference type="GO" id="GO:0016231">
    <property type="term" value="F:beta-N-acetylglucosaminidase activity"/>
    <property type="evidence" value="ECO:0007669"/>
    <property type="project" value="TreeGrafter"/>
</dbReference>
<dbReference type="GO" id="GO:0016020">
    <property type="term" value="C:membrane"/>
    <property type="evidence" value="ECO:0007669"/>
    <property type="project" value="TreeGrafter"/>
</dbReference>
<evidence type="ECO:0000313" key="12">
    <source>
        <dbReference type="EMBL" id="KAK6340577.1"/>
    </source>
</evidence>
<dbReference type="CDD" id="cd06562">
    <property type="entry name" value="GH20_HexA_HexB-like"/>
    <property type="match status" value="1"/>
</dbReference>
<feature type="chain" id="PRO_5043407140" description="Beta-hexosaminidase" evidence="9">
    <location>
        <begin position="20"/>
        <end position="595"/>
    </location>
</feature>
<feature type="domain" description="Beta-hexosaminidase eukaryotic type N-terminal" evidence="11">
    <location>
        <begin position="21"/>
        <end position="183"/>
    </location>
</feature>
<dbReference type="PIRSF" id="PIRSF001093">
    <property type="entry name" value="B-hxosamndse_ab_euk"/>
    <property type="match status" value="1"/>
</dbReference>